<evidence type="ECO:0000256" key="1">
    <source>
        <dbReference type="SAM" id="SignalP"/>
    </source>
</evidence>
<gene>
    <name evidence="2" type="ORF">V6575_16130</name>
</gene>
<comment type="caution">
    <text evidence="2">The sequence shown here is derived from an EMBL/GenBank/DDBJ whole genome shotgun (WGS) entry which is preliminary data.</text>
</comment>
<dbReference type="EMBL" id="JBAKIA010000012">
    <property type="protein sequence ID" value="MEJ8475621.1"/>
    <property type="molecule type" value="Genomic_DNA"/>
</dbReference>
<accession>A0ABU8TPI8</accession>
<protein>
    <recommendedName>
        <fullName evidence="4">Copper-binding protein</fullName>
    </recommendedName>
</protein>
<feature type="chain" id="PRO_5045373588" description="Copper-binding protein" evidence="1">
    <location>
        <begin position="21"/>
        <end position="143"/>
    </location>
</feature>
<evidence type="ECO:0008006" key="4">
    <source>
        <dbReference type="Google" id="ProtNLM"/>
    </source>
</evidence>
<dbReference type="Proteomes" id="UP001385499">
    <property type="component" value="Unassembled WGS sequence"/>
</dbReference>
<evidence type="ECO:0000313" key="2">
    <source>
        <dbReference type="EMBL" id="MEJ8475621.1"/>
    </source>
</evidence>
<sequence length="143" mass="15461">MKIIAALALAASFVAAPAMAHEFGFAGILDKSNRDELPELTLSSGKPIADAPLMLKSGRMYEIEIVSDGTAELALEGSGFFRAIWVNEVVVNGLEIRPFGIESVEFDDAGTMELEFLAIKPGRYFLRQPGSTGEGQRVEIIIE</sequence>
<keyword evidence="1" id="KW-0732">Signal</keyword>
<name>A0ABU8TPI8_9HYPH</name>
<evidence type="ECO:0000313" key="3">
    <source>
        <dbReference type="Proteomes" id="UP001385499"/>
    </source>
</evidence>
<organism evidence="2 3">
    <name type="scientific">Roseibium algae</name>
    <dbReference type="NCBI Taxonomy" id="3123038"/>
    <lineage>
        <taxon>Bacteria</taxon>
        <taxon>Pseudomonadati</taxon>
        <taxon>Pseudomonadota</taxon>
        <taxon>Alphaproteobacteria</taxon>
        <taxon>Hyphomicrobiales</taxon>
        <taxon>Stappiaceae</taxon>
        <taxon>Roseibium</taxon>
    </lineage>
</organism>
<dbReference type="RefSeq" id="WP_340275783.1">
    <property type="nucleotide sequence ID" value="NZ_JBAKIA010000012.1"/>
</dbReference>
<feature type="signal peptide" evidence="1">
    <location>
        <begin position="1"/>
        <end position="20"/>
    </location>
</feature>
<keyword evidence="3" id="KW-1185">Reference proteome</keyword>
<proteinExistence type="predicted"/>
<reference evidence="2 3" key="1">
    <citation type="submission" date="2024-02" db="EMBL/GenBank/DDBJ databases">
        <title>Roseibium algae sp. nov., isolated from marine alga (Grateloupia sp.), showing potential in myo-inositol conversion.</title>
        <authorList>
            <person name="Wang Y."/>
        </authorList>
    </citation>
    <scope>NUCLEOTIDE SEQUENCE [LARGE SCALE GENOMIC DNA]</scope>
    <source>
        <strain evidence="2 3">H3510</strain>
    </source>
</reference>